<dbReference type="AlphaFoldDB" id="A0A2S8F9X8"/>
<proteinExistence type="predicted"/>
<reference evidence="2 3" key="1">
    <citation type="submission" date="2018-02" db="EMBL/GenBank/DDBJ databases">
        <title>Comparative genomes isolates from brazilian mangrove.</title>
        <authorList>
            <person name="Araujo J.E."/>
            <person name="Taketani R.G."/>
            <person name="Silva M.C.P."/>
            <person name="Loureco M.V."/>
            <person name="Andreote F.D."/>
        </authorList>
    </citation>
    <scope>NUCLEOTIDE SEQUENCE [LARGE SCALE GENOMIC DNA]</scope>
    <source>
        <strain evidence="2 3">NAP PRIS-MGV</strain>
    </source>
</reference>
<dbReference type="Proteomes" id="UP000239388">
    <property type="component" value="Unassembled WGS sequence"/>
</dbReference>
<evidence type="ECO:0000313" key="2">
    <source>
        <dbReference type="EMBL" id="PQO28973.1"/>
    </source>
</evidence>
<protein>
    <submittedName>
        <fullName evidence="2">Uncharacterized protein</fullName>
    </submittedName>
</protein>
<name>A0A2S8F9X8_9BACT</name>
<comment type="caution">
    <text evidence="2">The sequence shown here is derived from an EMBL/GenBank/DDBJ whole genome shotgun (WGS) entry which is preliminary data.</text>
</comment>
<sequence>MSAVTVGCKSLPNPFYDSHGTWMNATTLSMTPPKSAACPRTPLPYCADPMFHGYHRTCWTPWPAGWENNCYPCPGGFEEFHEIVMEPGEPTPPPEIVAPLPTPIPGISQ</sequence>
<accession>A0A2S8F9X8</accession>
<dbReference type="EMBL" id="PUIB01000023">
    <property type="protein sequence ID" value="PQO28973.1"/>
    <property type="molecule type" value="Genomic_DNA"/>
</dbReference>
<evidence type="ECO:0000256" key="1">
    <source>
        <dbReference type="SAM" id="MobiDB-lite"/>
    </source>
</evidence>
<organism evidence="2 3">
    <name type="scientific">Blastopirellula marina</name>
    <dbReference type="NCBI Taxonomy" id="124"/>
    <lineage>
        <taxon>Bacteria</taxon>
        <taxon>Pseudomonadati</taxon>
        <taxon>Planctomycetota</taxon>
        <taxon>Planctomycetia</taxon>
        <taxon>Pirellulales</taxon>
        <taxon>Pirellulaceae</taxon>
        <taxon>Blastopirellula</taxon>
    </lineage>
</organism>
<gene>
    <name evidence="2" type="ORF">C5Y98_22435</name>
</gene>
<feature type="region of interest" description="Disordered" evidence="1">
    <location>
        <begin position="86"/>
        <end position="109"/>
    </location>
</feature>
<evidence type="ECO:0000313" key="3">
    <source>
        <dbReference type="Proteomes" id="UP000239388"/>
    </source>
</evidence>
<feature type="compositionally biased region" description="Pro residues" evidence="1">
    <location>
        <begin position="89"/>
        <end position="109"/>
    </location>
</feature>